<name>A0A3D8Y8H0_9BACT</name>
<dbReference type="RefSeq" id="WP_115832625.1">
    <property type="nucleotide sequence ID" value="NZ_QNUL01000018.1"/>
</dbReference>
<keyword evidence="4" id="KW-1185">Reference proteome</keyword>
<dbReference type="AlphaFoldDB" id="A0A3D8Y8H0"/>
<accession>A0A3D8Y8H0</accession>
<dbReference type="EMBL" id="QNUL01000018">
    <property type="protein sequence ID" value="REA58873.1"/>
    <property type="molecule type" value="Genomic_DNA"/>
</dbReference>
<evidence type="ECO:0000313" key="3">
    <source>
        <dbReference type="EMBL" id="REA58873.1"/>
    </source>
</evidence>
<proteinExistence type="predicted"/>
<dbReference type="InterPro" id="IPR043781">
    <property type="entry name" value="DUF5723"/>
</dbReference>
<reference evidence="3 4" key="1">
    <citation type="submission" date="2018-07" db="EMBL/GenBank/DDBJ databases">
        <title>Dyadobacter roseus sp. nov., isolated from rose rhizosphere soil.</title>
        <authorList>
            <person name="Chen L."/>
        </authorList>
    </citation>
    <scope>NUCLEOTIDE SEQUENCE [LARGE SCALE GENOMIC DNA]</scope>
    <source>
        <strain evidence="3 4">RS19</strain>
    </source>
</reference>
<protein>
    <recommendedName>
        <fullName evidence="2">DUF5723 domain-containing protein</fullName>
    </recommendedName>
</protein>
<comment type="caution">
    <text evidence="3">The sequence shown here is derived from an EMBL/GenBank/DDBJ whole genome shotgun (WGS) entry which is preliminary data.</text>
</comment>
<feature type="chain" id="PRO_5017653634" description="DUF5723 domain-containing protein" evidence="1">
    <location>
        <begin position="22"/>
        <end position="515"/>
    </location>
</feature>
<dbReference type="Pfam" id="PF18990">
    <property type="entry name" value="DUF5723"/>
    <property type="match status" value="1"/>
</dbReference>
<organism evidence="3 4">
    <name type="scientific">Dyadobacter luteus</name>
    <dbReference type="NCBI Taxonomy" id="2259619"/>
    <lineage>
        <taxon>Bacteria</taxon>
        <taxon>Pseudomonadati</taxon>
        <taxon>Bacteroidota</taxon>
        <taxon>Cytophagia</taxon>
        <taxon>Cytophagales</taxon>
        <taxon>Spirosomataceae</taxon>
        <taxon>Dyadobacter</taxon>
    </lineage>
</organism>
<keyword evidence="1" id="KW-0732">Signal</keyword>
<gene>
    <name evidence="3" type="ORF">DSL64_19585</name>
</gene>
<sequence>MQKNLLLTFVLLTVISFGSKAQHLPGVSMGNYSGTNALYHNPAFVSDNRYSVYVNLVGAQFYMGNNAVKYDAPYSFMALITNSVPDQYRNERGVTQFPRTYLKEKLNGKDKFMNVGGDVRLPSIMFPIMKGRAGIALTTRTRFILNMDDMTEPLARLISKTTRLEGLQGPRFDNQSGRLHFNAMGELAMTLGGTVIDNETDFLKAGITVKRLIGLYNAYAIIENSSFSLSPDPAWDNKRQIIEVDQINAKYGMTRDEAFQNIRPTPAWLLGNAAPGSGWGFDIGAVYEYRPDINKYTYTEKGVRKRDASKNKYLYRIAVSLTDIGRVRFNNPNYLLQQEVQTANRQFTFDDFQKLEGSEGVFNAINSSLGVSGSLAPNVTSVLPTAFQASVDYNIKPNVYVNALWVHNLIPRSAFGMKAESVVGVTPRYEHKWYEISVPLVLMNRYRTPSIGLAGRIGPLWIGTDHLPGLINIGKPKAFNLYFGLSAGLFRKPPESQNKCWPPEDSWLRRIFSKR</sequence>
<feature type="signal peptide" evidence="1">
    <location>
        <begin position="1"/>
        <end position="21"/>
    </location>
</feature>
<dbReference type="OrthoDB" id="9805336at2"/>
<dbReference type="Proteomes" id="UP000256373">
    <property type="component" value="Unassembled WGS sequence"/>
</dbReference>
<evidence type="ECO:0000313" key="4">
    <source>
        <dbReference type="Proteomes" id="UP000256373"/>
    </source>
</evidence>
<evidence type="ECO:0000259" key="2">
    <source>
        <dbReference type="Pfam" id="PF18990"/>
    </source>
</evidence>
<feature type="domain" description="DUF5723" evidence="2">
    <location>
        <begin position="42"/>
        <end position="465"/>
    </location>
</feature>
<evidence type="ECO:0000256" key="1">
    <source>
        <dbReference type="SAM" id="SignalP"/>
    </source>
</evidence>